<dbReference type="InterPro" id="IPR029526">
    <property type="entry name" value="PGBD"/>
</dbReference>
<dbReference type="Proteomes" id="UP001369086">
    <property type="component" value="Unassembled WGS sequence"/>
</dbReference>
<dbReference type="Pfam" id="PF13843">
    <property type="entry name" value="DDE_Tnp_1_7"/>
    <property type="match status" value="1"/>
</dbReference>
<evidence type="ECO:0000259" key="1">
    <source>
        <dbReference type="Pfam" id="PF13843"/>
    </source>
</evidence>
<dbReference type="PANTHER" id="PTHR46599:SF3">
    <property type="entry name" value="PIGGYBAC TRANSPOSABLE ELEMENT-DERIVED PROTEIN 4"/>
    <property type="match status" value="1"/>
</dbReference>
<gene>
    <name evidence="2" type="ORF">HHUSO_G35877</name>
</gene>
<evidence type="ECO:0000313" key="2">
    <source>
        <dbReference type="EMBL" id="KAK6466760.1"/>
    </source>
</evidence>
<reference evidence="2 3" key="1">
    <citation type="submission" date="2021-05" db="EMBL/GenBank/DDBJ databases">
        <authorList>
            <person name="Zahm M."/>
            <person name="Klopp C."/>
            <person name="Cabau C."/>
            <person name="Kuhl H."/>
            <person name="Suciu R."/>
            <person name="Ciorpac M."/>
            <person name="Holostenco D."/>
            <person name="Gessner J."/>
            <person name="Wuertz S."/>
            <person name="Hohne C."/>
            <person name="Stock M."/>
            <person name="Gislard M."/>
            <person name="Lluch J."/>
            <person name="Milhes M."/>
            <person name="Lampietro C."/>
            <person name="Lopez Roques C."/>
            <person name="Donnadieu C."/>
            <person name="Du K."/>
            <person name="Schartl M."/>
            <person name="Guiguen Y."/>
        </authorList>
    </citation>
    <scope>NUCLEOTIDE SEQUENCE [LARGE SCALE GENOMIC DNA]</scope>
    <source>
        <strain evidence="2">Hh-F2</strain>
        <tissue evidence="2">Blood</tissue>
    </source>
</reference>
<dbReference type="EMBL" id="JAHFZB010000053">
    <property type="protein sequence ID" value="KAK6466760.1"/>
    <property type="molecule type" value="Genomic_DNA"/>
</dbReference>
<comment type="caution">
    <text evidence="2">The sequence shown here is derived from an EMBL/GenBank/DDBJ whole genome shotgun (WGS) entry which is preliminary data.</text>
</comment>
<feature type="domain" description="PiggyBac transposable element-derived protein" evidence="1">
    <location>
        <begin position="17"/>
        <end position="372"/>
    </location>
</feature>
<accession>A0ABR0Y2Z2</accession>
<feature type="non-terminal residue" evidence="2">
    <location>
        <position position="1"/>
    </location>
</feature>
<name>A0ABR0Y2Z2_HUSHU</name>
<proteinExistence type="predicted"/>
<organism evidence="2 3">
    <name type="scientific">Huso huso</name>
    <name type="common">Beluga</name>
    <name type="synonym">Acipenser huso</name>
    <dbReference type="NCBI Taxonomy" id="61971"/>
    <lineage>
        <taxon>Eukaryota</taxon>
        <taxon>Metazoa</taxon>
        <taxon>Chordata</taxon>
        <taxon>Craniata</taxon>
        <taxon>Vertebrata</taxon>
        <taxon>Euteleostomi</taxon>
        <taxon>Actinopterygii</taxon>
        <taxon>Chondrostei</taxon>
        <taxon>Acipenseriformes</taxon>
        <taxon>Acipenseridae</taxon>
        <taxon>Huso</taxon>
    </lineage>
</organism>
<sequence length="513" mass="59684">FNFTGNPGLRVQMTETSPLSYFSLFFNGFLMDLILNDTNRYAENASGQSDGFQSVTLNELWVFFAMFIIIGLVQKPTLKDYWTTEFVLQTPSFGHLMPCKRFFEILRFLHFVDNRDHAQYSHGELWKIQSVLDHIHTTFKQVYIPEKNISIGESLMLNKGRLASEQYTPAKGVRFGIKFYALCESGVKRSGYIWNFLVYQGKGTTKATHQVVKGLLQGLEGKGYCLWMDRSYCSPNLFSELQHLQFEMCGTVMPNIKNMPQDLLKNKLKKGEVEPWVSDTERKMQVVRWMDKREIFMLTTMHNSSLKETGKSHWQTAEKIKKPVCVVEYNKNICGVHTSDQMMKTYQVMRNSRKWYIKFFFHLMDMCIFNAYVLYDKMEEQTTHYQFRLSLWNEILQKWKAVVSSKEKTSSTKDPPTRLEAQNGHYLIPIPPTEKKTNPCRWCRVCSARAKAAFQKKGQKRKAGQRGGARDTRYMCDRCKVPLCVTPCHKIYHTELNYAPSQSPPETSSAESM</sequence>
<dbReference type="PANTHER" id="PTHR46599">
    <property type="entry name" value="PIGGYBAC TRANSPOSABLE ELEMENT-DERIVED PROTEIN 4"/>
    <property type="match status" value="1"/>
</dbReference>
<keyword evidence="3" id="KW-1185">Reference proteome</keyword>
<protein>
    <submittedName>
        <fullName evidence="2">PiggyBac transposable element-derived protein 4-like</fullName>
    </submittedName>
</protein>
<evidence type="ECO:0000313" key="3">
    <source>
        <dbReference type="Proteomes" id="UP001369086"/>
    </source>
</evidence>